<dbReference type="OrthoDB" id="5173603at2"/>
<comment type="caution">
    <text evidence="5">The sequence shown here is derived from an EMBL/GenBank/DDBJ whole genome shotgun (WGS) entry which is preliminary data.</text>
</comment>
<dbReference type="PANTHER" id="PTHR24321:SF8">
    <property type="entry name" value="ESTRADIOL 17-BETA-DEHYDROGENASE 8-RELATED"/>
    <property type="match status" value="1"/>
</dbReference>
<gene>
    <name evidence="5" type="ORF">RW1_009_00880</name>
</gene>
<dbReference type="FunFam" id="3.40.50.720:FF:000084">
    <property type="entry name" value="Short-chain dehydrogenase reductase"/>
    <property type="match status" value="1"/>
</dbReference>
<proteinExistence type="inferred from homology"/>
<dbReference type="Proteomes" id="UP000019491">
    <property type="component" value="Unassembled WGS sequence"/>
</dbReference>
<dbReference type="CDD" id="cd05233">
    <property type="entry name" value="SDR_c"/>
    <property type="match status" value="1"/>
</dbReference>
<accession>X0PM95</accession>
<dbReference type="Gene3D" id="3.40.50.720">
    <property type="entry name" value="NAD(P)-binding Rossmann-like Domain"/>
    <property type="match status" value="1"/>
</dbReference>
<dbReference type="NCBIfam" id="NF009467">
    <property type="entry name" value="PRK12826.1-3"/>
    <property type="match status" value="1"/>
</dbReference>
<dbReference type="NCBIfam" id="TIGR03971">
    <property type="entry name" value="SDR_subfam_1"/>
    <property type="match status" value="1"/>
</dbReference>
<evidence type="ECO:0000256" key="3">
    <source>
        <dbReference type="ARBA" id="ARBA00023027"/>
    </source>
</evidence>
<evidence type="ECO:0000313" key="5">
    <source>
        <dbReference type="EMBL" id="GAF43664.1"/>
    </source>
</evidence>
<dbReference type="InterPro" id="IPR002347">
    <property type="entry name" value="SDR_fam"/>
</dbReference>
<dbReference type="PRINTS" id="PR00081">
    <property type="entry name" value="GDHRDH"/>
</dbReference>
<evidence type="ECO:0000256" key="2">
    <source>
        <dbReference type="ARBA" id="ARBA00023002"/>
    </source>
</evidence>
<protein>
    <submittedName>
        <fullName evidence="5">Putative oxidoreductase</fullName>
    </submittedName>
</protein>
<reference evidence="5 6" key="1">
    <citation type="submission" date="2014-02" db="EMBL/GenBank/DDBJ databases">
        <title>Whole genome shotgun sequence of Rhodococcus wratislaviensis NBRC 100605.</title>
        <authorList>
            <person name="Hosoyama A."/>
            <person name="Tsuchikane K."/>
            <person name="Yoshida I."/>
            <person name="Ohji S."/>
            <person name="Ichikawa N."/>
            <person name="Yamazoe A."/>
            <person name="Fujita N."/>
        </authorList>
    </citation>
    <scope>NUCLEOTIDE SEQUENCE [LARGE SCALE GENOMIC DNA]</scope>
    <source>
        <strain evidence="5 6">NBRC 100605</strain>
    </source>
</reference>
<comment type="similarity">
    <text evidence="1 4">Belongs to the short-chain dehydrogenases/reductases (SDR) family.</text>
</comment>
<evidence type="ECO:0000256" key="4">
    <source>
        <dbReference type="RuleBase" id="RU000363"/>
    </source>
</evidence>
<dbReference type="SUPFAM" id="SSF51735">
    <property type="entry name" value="NAD(P)-binding Rossmann-fold domains"/>
    <property type="match status" value="1"/>
</dbReference>
<dbReference type="InterPro" id="IPR036291">
    <property type="entry name" value="NAD(P)-bd_dom_sf"/>
</dbReference>
<keyword evidence="6" id="KW-1185">Reference proteome</keyword>
<dbReference type="AlphaFoldDB" id="X0PM95"/>
<dbReference type="PANTHER" id="PTHR24321">
    <property type="entry name" value="DEHYDROGENASES, SHORT CHAIN"/>
    <property type="match status" value="1"/>
</dbReference>
<dbReference type="GO" id="GO:0016491">
    <property type="term" value="F:oxidoreductase activity"/>
    <property type="evidence" value="ECO:0007669"/>
    <property type="project" value="UniProtKB-KW"/>
</dbReference>
<organism evidence="5 6">
    <name type="scientific">Rhodococcus wratislaviensis NBRC 100605</name>
    <dbReference type="NCBI Taxonomy" id="1219028"/>
    <lineage>
        <taxon>Bacteria</taxon>
        <taxon>Bacillati</taxon>
        <taxon>Actinomycetota</taxon>
        <taxon>Actinomycetes</taxon>
        <taxon>Mycobacteriales</taxon>
        <taxon>Nocardiaceae</taxon>
        <taxon>Rhodococcus</taxon>
    </lineage>
</organism>
<keyword evidence="2" id="KW-0560">Oxidoreductase</keyword>
<name>X0PM95_RHOWR</name>
<evidence type="ECO:0000313" key="6">
    <source>
        <dbReference type="Proteomes" id="UP000019491"/>
    </source>
</evidence>
<dbReference type="EMBL" id="BAWF01000009">
    <property type="protein sequence ID" value="GAF43664.1"/>
    <property type="molecule type" value="Genomic_DNA"/>
</dbReference>
<dbReference type="InterPro" id="IPR023985">
    <property type="entry name" value="SDR_subfam_1"/>
</dbReference>
<keyword evidence="3" id="KW-0520">NAD</keyword>
<dbReference type="PRINTS" id="PR00080">
    <property type="entry name" value="SDRFAMILY"/>
</dbReference>
<dbReference type="Pfam" id="PF00106">
    <property type="entry name" value="adh_short"/>
    <property type="match status" value="1"/>
</dbReference>
<sequence>MGLLDGKVALITGAARGQGRSHAQLLAEEGADIIALDICKQLDTVHYAMSTPEDLEETVRLVEKTGRRIVAKQVDIRDYDALKTAVTEGVSELGRLDIVLANAGIMTQSLEPHTLNREEWRDGIDVMLTGTWNTLQITSPILIDGGRGGAIVITSSVSGLRPMYTDLSGGFDSYCAAKFGVVGLARAYAAGLAEHSIRVNTVHPTGCDTPMVNNDFFPAYMEGNMKTAMAFQNTMPVQMVDPIDISRAILYLVGESGRYVTGIQLPVDAGITYAS</sequence>
<evidence type="ECO:0000256" key="1">
    <source>
        <dbReference type="ARBA" id="ARBA00006484"/>
    </source>
</evidence>